<evidence type="ECO:0000313" key="1">
    <source>
        <dbReference type="EMBL" id="WOL17516.1"/>
    </source>
</evidence>
<accession>A0AAQ3L3G8</accession>
<protein>
    <submittedName>
        <fullName evidence="1">Uncharacterized protein</fullName>
    </submittedName>
</protein>
<gene>
    <name evidence="1" type="ORF">Cni_G26309</name>
</gene>
<organism evidence="1 2">
    <name type="scientific">Canna indica</name>
    <name type="common">Indian-shot</name>
    <dbReference type="NCBI Taxonomy" id="4628"/>
    <lineage>
        <taxon>Eukaryota</taxon>
        <taxon>Viridiplantae</taxon>
        <taxon>Streptophyta</taxon>
        <taxon>Embryophyta</taxon>
        <taxon>Tracheophyta</taxon>
        <taxon>Spermatophyta</taxon>
        <taxon>Magnoliopsida</taxon>
        <taxon>Liliopsida</taxon>
        <taxon>Zingiberales</taxon>
        <taxon>Cannaceae</taxon>
        <taxon>Canna</taxon>
    </lineage>
</organism>
<sequence length="73" mass="7970">MDGGGASKDAGGRHGSERDRFHLGRRLAWYRAFAFGLGGETGDCRPPSDLRTALVNVSSFSAFQKQPEKIRIC</sequence>
<dbReference type="Proteomes" id="UP001327560">
    <property type="component" value="Chromosome 8"/>
</dbReference>
<keyword evidence="2" id="KW-1185">Reference proteome</keyword>
<dbReference type="EMBL" id="CP136897">
    <property type="protein sequence ID" value="WOL17516.1"/>
    <property type="molecule type" value="Genomic_DNA"/>
</dbReference>
<proteinExistence type="predicted"/>
<reference evidence="1 2" key="1">
    <citation type="submission" date="2023-10" db="EMBL/GenBank/DDBJ databases">
        <title>Chromosome-scale genome assembly provides insights into flower coloration mechanisms of Canna indica.</title>
        <authorList>
            <person name="Li C."/>
        </authorList>
    </citation>
    <scope>NUCLEOTIDE SEQUENCE [LARGE SCALE GENOMIC DNA]</scope>
    <source>
        <tissue evidence="1">Flower</tissue>
    </source>
</reference>
<name>A0AAQ3L3G8_9LILI</name>
<dbReference type="AlphaFoldDB" id="A0AAQ3L3G8"/>
<evidence type="ECO:0000313" key="2">
    <source>
        <dbReference type="Proteomes" id="UP001327560"/>
    </source>
</evidence>